<evidence type="ECO:0000256" key="1">
    <source>
        <dbReference type="SAM" id="Phobius"/>
    </source>
</evidence>
<feature type="transmembrane region" description="Helical" evidence="1">
    <location>
        <begin position="77"/>
        <end position="94"/>
    </location>
</feature>
<dbReference type="EMBL" id="JBITLV010000003">
    <property type="protein sequence ID" value="MFI7587657.1"/>
    <property type="molecule type" value="Genomic_DNA"/>
</dbReference>
<keyword evidence="1" id="KW-0472">Membrane</keyword>
<protein>
    <submittedName>
        <fullName evidence="3">Heparan-alpha-glucosaminide N-acetyltransferase domain-containing protein</fullName>
    </submittedName>
</protein>
<feature type="transmembrane region" description="Helical" evidence="1">
    <location>
        <begin position="337"/>
        <end position="358"/>
    </location>
</feature>
<feature type="transmembrane region" description="Helical" evidence="1">
    <location>
        <begin position="283"/>
        <end position="301"/>
    </location>
</feature>
<proteinExistence type="predicted"/>
<accession>A0ABW8APU4</accession>
<name>A0ABW8APU4_9ACTN</name>
<sequence>MTEAQHAPRIAAVDVARAVALAGMFAVHLVPFDAPAPLGWLHRVSSGTASATFAVLAGVGLGLATRSGLAHTARARTVVRGLCLVVVGLVVGLVPTPAAIILVYYGVLFVVAAAFLRFGPGTLAALALVAALGTPVLSYVLRQNGLDSVAFENLGLLSLPAPGALVSTVLLTGYYPVLTWTTYLLAGLAIGRLDLRSTRVAGSLLGAGVAAAGVAVVTGAVAVHVAGGVAGLNARLAGSPQPGADLTDRGPDLLHDTFFGVTPLHDPVWLLVRAPHSGSVTDLLYTTGVAVAVLGLALLVVPRRWAGWPLAAAGSMTLTLYTLHVITLGALPAEPEATLSAVALVVELAAAVAFALACGAPRERGPLEEGVARVVRRVA</sequence>
<comment type="caution">
    <text evidence="3">The sequence shown here is derived from an EMBL/GenBank/DDBJ whole genome shotgun (WGS) entry which is preliminary data.</text>
</comment>
<keyword evidence="1" id="KW-0812">Transmembrane</keyword>
<gene>
    <name evidence="3" type="ORF">ACIB24_11335</name>
</gene>
<feature type="transmembrane region" description="Helical" evidence="1">
    <location>
        <begin position="308"/>
        <end position="331"/>
    </location>
</feature>
<evidence type="ECO:0000313" key="3">
    <source>
        <dbReference type="EMBL" id="MFI7587657.1"/>
    </source>
</evidence>
<feature type="domain" description="Heparan-alpha-glucosaminide N-acetyltransferase catalytic" evidence="2">
    <location>
        <begin position="9"/>
        <end position="197"/>
    </location>
</feature>
<feature type="transmembrane region" description="Helical" evidence="1">
    <location>
        <begin position="12"/>
        <end position="32"/>
    </location>
</feature>
<keyword evidence="1" id="KW-1133">Transmembrane helix</keyword>
<feature type="transmembrane region" description="Helical" evidence="1">
    <location>
        <begin position="161"/>
        <end position="190"/>
    </location>
</feature>
<reference evidence="3 4" key="1">
    <citation type="submission" date="2024-10" db="EMBL/GenBank/DDBJ databases">
        <title>The Natural Products Discovery Center: Release of the First 8490 Sequenced Strains for Exploring Actinobacteria Biosynthetic Diversity.</title>
        <authorList>
            <person name="Kalkreuter E."/>
            <person name="Kautsar S.A."/>
            <person name="Yang D."/>
            <person name="Bader C.D."/>
            <person name="Teijaro C.N."/>
            <person name="Fluegel L."/>
            <person name="Davis C.M."/>
            <person name="Simpson J.R."/>
            <person name="Lauterbach L."/>
            <person name="Steele A.D."/>
            <person name="Gui C."/>
            <person name="Meng S."/>
            <person name="Li G."/>
            <person name="Viehrig K."/>
            <person name="Ye F."/>
            <person name="Su P."/>
            <person name="Kiefer A.F."/>
            <person name="Nichols A."/>
            <person name="Cepeda A.J."/>
            <person name="Yan W."/>
            <person name="Fan B."/>
            <person name="Jiang Y."/>
            <person name="Adhikari A."/>
            <person name="Zheng C.-J."/>
            <person name="Schuster L."/>
            <person name="Cowan T.M."/>
            <person name="Smanski M.J."/>
            <person name="Chevrette M.G."/>
            <person name="De Carvalho L.P.S."/>
            <person name="Shen B."/>
        </authorList>
    </citation>
    <scope>NUCLEOTIDE SEQUENCE [LARGE SCALE GENOMIC DNA]</scope>
    <source>
        <strain evidence="3 4">NPDC049639</strain>
    </source>
</reference>
<dbReference type="RefSeq" id="WP_398279754.1">
    <property type="nucleotide sequence ID" value="NZ_JBITLV010000003.1"/>
</dbReference>
<dbReference type="Proteomes" id="UP001612915">
    <property type="component" value="Unassembled WGS sequence"/>
</dbReference>
<organism evidence="3 4">
    <name type="scientific">Spongisporangium articulatum</name>
    <dbReference type="NCBI Taxonomy" id="3362603"/>
    <lineage>
        <taxon>Bacteria</taxon>
        <taxon>Bacillati</taxon>
        <taxon>Actinomycetota</taxon>
        <taxon>Actinomycetes</taxon>
        <taxon>Kineosporiales</taxon>
        <taxon>Kineosporiaceae</taxon>
        <taxon>Spongisporangium</taxon>
    </lineage>
</organism>
<feature type="transmembrane region" description="Helical" evidence="1">
    <location>
        <begin position="123"/>
        <end position="141"/>
    </location>
</feature>
<feature type="transmembrane region" description="Helical" evidence="1">
    <location>
        <begin position="202"/>
        <end position="226"/>
    </location>
</feature>
<dbReference type="Pfam" id="PF07786">
    <property type="entry name" value="HGSNAT_cat"/>
    <property type="match status" value="1"/>
</dbReference>
<evidence type="ECO:0000313" key="4">
    <source>
        <dbReference type="Proteomes" id="UP001612915"/>
    </source>
</evidence>
<dbReference type="InterPro" id="IPR012429">
    <property type="entry name" value="HGSNAT_cat"/>
</dbReference>
<feature type="transmembrane region" description="Helical" evidence="1">
    <location>
        <begin position="44"/>
        <end position="65"/>
    </location>
</feature>
<evidence type="ECO:0000259" key="2">
    <source>
        <dbReference type="Pfam" id="PF07786"/>
    </source>
</evidence>
<keyword evidence="4" id="KW-1185">Reference proteome</keyword>